<evidence type="ECO:0000313" key="1">
    <source>
        <dbReference type="EMBL" id="KAA6309760.1"/>
    </source>
</evidence>
<organism evidence="1 2">
    <name type="scientific">Streblomastix strix</name>
    <dbReference type="NCBI Taxonomy" id="222440"/>
    <lineage>
        <taxon>Eukaryota</taxon>
        <taxon>Metamonada</taxon>
        <taxon>Preaxostyla</taxon>
        <taxon>Oxymonadida</taxon>
        <taxon>Streblomastigidae</taxon>
        <taxon>Streblomastix</taxon>
    </lineage>
</organism>
<feature type="non-terminal residue" evidence="1">
    <location>
        <position position="1"/>
    </location>
</feature>
<evidence type="ECO:0000313" key="2">
    <source>
        <dbReference type="Proteomes" id="UP000324800"/>
    </source>
</evidence>
<proteinExistence type="predicted"/>
<dbReference type="AlphaFoldDB" id="A0A5J4PLT7"/>
<dbReference type="Proteomes" id="UP000324800">
    <property type="component" value="Unassembled WGS sequence"/>
</dbReference>
<name>A0A5J4PLT7_9EUKA</name>
<reference evidence="1 2" key="1">
    <citation type="submission" date="2019-03" db="EMBL/GenBank/DDBJ databases">
        <title>Single cell metagenomics reveals metabolic interactions within the superorganism composed of flagellate Streblomastix strix and complex community of Bacteroidetes bacteria on its surface.</title>
        <authorList>
            <person name="Treitli S.C."/>
            <person name="Kolisko M."/>
            <person name="Husnik F."/>
            <person name="Keeling P."/>
            <person name="Hampl V."/>
        </authorList>
    </citation>
    <scope>NUCLEOTIDE SEQUENCE [LARGE SCALE GENOMIC DNA]</scope>
    <source>
        <strain evidence="1">ST1C</strain>
    </source>
</reference>
<protein>
    <submittedName>
        <fullName evidence="1">Uncharacterized protein</fullName>
    </submittedName>
</protein>
<accession>A0A5J4PLT7</accession>
<dbReference type="EMBL" id="SNRW01050122">
    <property type="protein sequence ID" value="KAA6309760.1"/>
    <property type="molecule type" value="Genomic_DNA"/>
</dbReference>
<sequence>YSFVDFEFLACPVYVSNNVQFRPITTSYVAAVSLNEYTCFPLIPITSSNFFNLSEIWSLLAGIVMSSFHRNAPYLLSLMDRPCLLSILFNHSKNVAFGHTVRPVVFGMSQRYSFDFCRSH</sequence>
<comment type="caution">
    <text evidence="1">The sequence shown here is derived from an EMBL/GenBank/DDBJ whole genome shotgun (WGS) entry which is preliminary data.</text>
</comment>
<gene>
    <name evidence="1" type="ORF">EZS28_056442</name>
</gene>